<protein>
    <submittedName>
        <fullName evidence="1">Uncharacterized protein</fullName>
    </submittedName>
</protein>
<dbReference type="EMBL" id="CM026427">
    <property type="protein sequence ID" value="KAG0570850.1"/>
    <property type="molecule type" value="Genomic_DNA"/>
</dbReference>
<comment type="caution">
    <text evidence="1">The sequence shown here is derived from an EMBL/GenBank/DDBJ whole genome shotgun (WGS) entry which is preliminary data.</text>
</comment>
<accession>A0A8T0HJ89</accession>
<name>A0A8T0HJ89_CERPU</name>
<sequence length="71" mass="7886">MGKSSDYVRRLQGWHRRLLQGDNPSSRAESCNSTRRRTCKCTSVGKLFSRGTGVVLYPTMALNSGPLLRNG</sequence>
<keyword evidence="2" id="KW-1185">Reference proteome</keyword>
<dbReference type="Proteomes" id="UP000822688">
    <property type="component" value="Chromosome 6"/>
</dbReference>
<dbReference type="AlphaFoldDB" id="A0A8T0HJ89"/>
<evidence type="ECO:0000313" key="1">
    <source>
        <dbReference type="EMBL" id="KAG0570850.1"/>
    </source>
</evidence>
<evidence type="ECO:0000313" key="2">
    <source>
        <dbReference type="Proteomes" id="UP000822688"/>
    </source>
</evidence>
<organism evidence="1 2">
    <name type="scientific">Ceratodon purpureus</name>
    <name type="common">Fire moss</name>
    <name type="synonym">Dicranum purpureum</name>
    <dbReference type="NCBI Taxonomy" id="3225"/>
    <lineage>
        <taxon>Eukaryota</taxon>
        <taxon>Viridiplantae</taxon>
        <taxon>Streptophyta</taxon>
        <taxon>Embryophyta</taxon>
        <taxon>Bryophyta</taxon>
        <taxon>Bryophytina</taxon>
        <taxon>Bryopsida</taxon>
        <taxon>Dicranidae</taxon>
        <taxon>Pseudoditrichales</taxon>
        <taxon>Ditrichaceae</taxon>
        <taxon>Ceratodon</taxon>
    </lineage>
</organism>
<proteinExistence type="predicted"/>
<gene>
    <name evidence="1" type="ORF">KC19_6G192100</name>
</gene>
<reference evidence="1 2" key="1">
    <citation type="submission" date="2020-06" db="EMBL/GenBank/DDBJ databases">
        <title>WGS assembly of Ceratodon purpureus strain R40.</title>
        <authorList>
            <person name="Carey S.B."/>
            <person name="Jenkins J."/>
            <person name="Shu S."/>
            <person name="Lovell J.T."/>
            <person name="Sreedasyam A."/>
            <person name="Maumus F."/>
            <person name="Tiley G.P."/>
            <person name="Fernandez-Pozo N."/>
            <person name="Barry K."/>
            <person name="Chen C."/>
            <person name="Wang M."/>
            <person name="Lipzen A."/>
            <person name="Daum C."/>
            <person name="Saski C.A."/>
            <person name="Payton A.C."/>
            <person name="Mcbreen J.C."/>
            <person name="Conrad R.E."/>
            <person name="Kollar L.M."/>
            <person name="Olsson S."/>
            <person name="Huttunen S."/>
            <person name="Landis J.B."/>
            <person name="Wickett N.J."/>
            <person name="Johnson M.G."/>
            <person name="Rensing S.A."/>
            <person name="Grimwood J."/>
            <person name="Schmutz J."/>
            <person name="Mcdaniel S.F."/>
        </authorList>
    </citation>
    <scope>NUCLEOTIDE SEQUENCE [LARGE SCALE GENOMIC DNA]</scope>
    <source>
        <strain evidence="1 2">R40</strain>
    </source>
</reference>